<reference evidence="1 2" key="2">
    <citation type="submission" date="2008-10" db="EMBL/GenBank/DDBJ databases">
        <authorList>
            <person name="Fulton L."/>
            <person name="Clifton S."/>
            <person name="Fulton B."/>
            <person name="Xu J."/>
            <person name="Minx P."/>
            <person name="Pepin K.H."/>
            <person name="Johnson M."/>
            <person name="Bhonagiri V."/>
            <person name="Nash W.E."/>
            <person name="Mardis E.R."/>
            <person name="Wilson R.K."/>
        </authorList>
    </citation>
    <scope>NUCLEOTIDE SEQUENCE [LARGE SCALE GENOMIC DNA]</scope>
    <source>
        <strain evidence="1 2">ATCC 29098</strain>
    </source>
</reference>
<dbReference type="eggNOG" id="COG2189">
    <property type="taxonomic scope" value="Bacteria"/>
</dbReference>
<dbReference type="AlphaFoldDB" id="B6WSW6"/>
<dbReference type="InterPro" id="IPR029063">
    <property type="entry name" value="SAM-dependent_MTases_sf"/>
</dbReference>
<dbReference type="EMBL" id="ABXU01000029">
    <property type="protein sequence ID" value="EEB33878.1"/>
    <property type="molecule type" value="Genomic_DNA"/>
</dbReference>
<sequence>MGSGTTQAVAMKLGRRFIGADINLGAIQTTTKRLNGIIAEKKQAQHSLLDDGSKLYLNFEVYNVNNYDVFRNPVQARELLLQALEIDPLESTDVFDGMKDGYKVKIMPVNRIATRADLNPLLNGINYRELDRQMELSPGSPAERIMLVCMGHEPDLTASLKMDIGSQYRIDVKVVDILRDRNDLTFKYDSEADIVVEKGELVIRQFYPRNLLQKLSILDENVEDWRQLVETIAIDWNYNGDVLQPAVYDNPSKNELVQGRYVVPEDYGIIRVKITDLLSESLEMTLEGE</sequence>
<reference evidence="1 2" key="1">
    <citation type="submission" date="2008-10" db="EMBL/GenBank/DDBJ databases">
        <title>Draft genome sequence of Desulvovibrio piger (ATCC 29098).</title>
        <authorList>
            <person name="Sudarsanam P."/>
            <person name="Ley R."/>
            <person name="Guruge J."/>
            <person name="Turnbaugh P.J."/>
            <person name="Mahowald M."/>
            <person name="Liep D."/>
            <person name="Gordon J."/>
        </authorList>
    </citation>
    <scope>NUCLEOTIDE SEQUENCE [LARGE SCALE GENOMIC DNA]</scope>
    <source>
        <strain evidence="1 2">ATCC 29098</strain>
    </source>
</reference>
<organism evidence="1 2">
    <name type="scientific">Desulfovibrio piger ATCC 29098</name>
    <dbReference type="NCBI Taxonomy" id="411464"/>
    <lineage>
        <taxon>Bacteria</taxon>
        <taxon>Pseudomonadati</taxon>
        <taxon>Thermodesulfobacteriota</taxon>
        <taxon>Desulfovibrionia</taxon>
        <taxon>Desulfovibrionales</taxon>
        <taxon>Desulfovibrionaceae</taxon>
        <taxon>Desulfovibrio</taxon>
    </lineage>
</organism>
<comment type="caution">
    <text evidence="1">The sequence shown here is derived from an EMBL/GenBank/DDBJ whole genome shotgun (WGS) entry which is preliminary data.</text>
</comment>
<accession>B6WSW6</accession>
<dbReference type="Proteomes" id="UP000003676">
    <property type="component" value="Unassembled WGS sequence"/>
</dbReference>
<gene>
    <name evidence="1" type="ORF">DESPIG_01168</name>
</gene>
<dbReference type="Gene3D" id="3.40.50.150">
    <property type="entry name" value="Vaccinia Virus protein VP39"/>
    <property type="match status" value="1"/>
</dbReference>
<evidence type="ECO:0000313" key="1">
    <source>
        <dbReference type="EMBL" id="EEB33878.1"/>
    </source>
</evidence>
<proteinExistence type="predicted"/>
<dbReference type="HOGENOM" id="CLU_962179_0_0_7"/>
<evidence type="ECO:0000313" key="2">
    <source>
        <dbReference type="Proteomes" id="UP000003676"/>
    </source>
</evidence>
<evidence type="ECO:0008006" key="3">
    <source>
        <dbReference type="Google" id="ProtNLM"/>
    </source>
</evidence>
<dbReference type="SUPFAM" id="SSF53335">
    <property type="entry name" value="S-adenosyl-L-methionine-dependent methyltransferases"/>
    <property type="match status" value="1"/>
</dbReference>
<protein>
    <recommendedName>
        <fullName evidence="3">DNA methylase N-4/N-6 domain-containing protein</fullName>
    </recommendedName>
</protein>
<name>B6WSW6_9BACT</name>